<dbReference type="Gene3D" id="3.10.20.90">
    <property type="entry name" value="Phosphatidylinositol 3-kinase Catalytic Subunit, Chain A, domain 1"/>
    <property type="match status" value="1"/>
</dbReference>
<evidence type="ECO:0000256" key="1">
    <source>
        <dbReference type="ARBA" id="ARBA00022723"/>
    </source>
</evidence>
<dbReference type="Gene3D" id="3.30.60.90">
    <property type="match status" value="1"/>
</dbReference>
<dbReference type="CDD" id="cd05992">
    <property type="entry name" value="PB1"/>
    <property type="match status" value="1"/>
</dbReference>
<dbReference type="AlphaFoldDB" id="A0A0B7ANH3"/>
<evidence type="ECO:0000256" key="2">
    <source>
        <dbReference type="ARBA" id="ARBA00022771"/>
    </source>
</evidence>
<sequence length="931" mass="102787">MGDEDLVVAVRLCDTNEAEQPDPLCLRPDDLETWRHFEALLRGMYRNPPETISVTYLDDENDWVQVGSDAELLEAVRIAKQAGDILQLQVKKMDTEQLINFENTDSSCTDNTDAGHFVLYIPTTDPGGEGLQPLVYPHPSVDQSSAVDGAKLNPAVAQNEPQWLVYPHHTENIEFPLLHESANHNPCQKLTTSKSLDELEAPKERNNSSIDRGQADDKSFVPLWEEAAGLSTEDKLKFMKNFIGLNSHEANGLQGHKKPEGESNTERRLLKENRKMSIEPLCLEQGSLGKNFIPNQDPFEVDSNVFSKYFEHVMINFEKDKSPTLTPKQAITNKCESNVSYIRTSSIETDGASSVSNVELCPTKQMQDMLVPSPLCQTTQQTRASYTSALPKSKVLKRVPVPMPRNLLMMEGAQSGANAVAIEIPSESADFFQGVSAVNKEEEIAASGGAASTSASEETGEVMARGGSVAAAVSREVKDSSTVVEMYSVPGDGSRSHKSEKKVKRSSSKTKHSSCKKEKALEKKLDSGIDGARPKSSEKSERRSSEHRKKPEETPVKEVKKDEKKIKVTEDVESGEKVNVKKETTALSRSDFAKYMKRTKKELHSAIVKDVARLTETYFSKVVDKTSLESLINDVFGVKDPTYHQGVFCDGCNKEICGIRYKCGNCLDFDLCCFCENKPNLHDSSHVFLKLRYPARRAGIGDDQKYSLLVENIYEAEAIKSLVLENTQEMCGDGCHHNYTGNGLPCEYCASSVMPTANQKKDKKLAPDMSQNCESHVDTENGPSSNEDDLDINCGVCEVDASVDLILSNTTPVRSPKEIVESIPMTKLQASTPCTPKDLTDDAECEQQSPTLSDSSSSSVVPVSPPEMIPLCGEPTASTGEIAKCTCWDCQSSHNLRAALYSLAVFDDEMDDIPELISEETMRHLKPDMFH</sequence>
<dbReference type="SMART" id="SM00291">
    <property type="entry name" value="ZnF_ZZ"/>
    <property type="match status" value="1"/>
</dbReference>
<feature type="region of interest" description="Disordered" evidence="5">
    <location>
        <begin position="188"/>
        <end position="215"/>
    </location>
</feature>
<gene>
    <name evidence="8" type="primary">ORF130004</name>
</gene>
<evidence type="ECO:0000259" key="6">
    <source>
        <dbReference type="PROSITE" id="PS50135"/>
    </source>
</evidence>
<dbReference type="Pfam" id="PF00569">
    <property type="entry name" value="ZZ"/>
    <property type="match status" value="1"/>
</dbReference>
<feature type="region of interest" description="Disordered" evidence="5">
    <location>
        <begin position="487"/>
        <end position="563"/>
    </location>
</feature>
<dbReference type="InterPro" id="IPR000433">
    <property type="entry name" value="Znf_ZZ"/>
</dbReference>
<dbReference type="InterPro" id="IPR043145">
    <property type="entry name" value="Znf_ZZ_sf"/>
</dbReference>
<dbReference type="PANTHER" id="PTHR20930">
    <property type="entry name" value="OVARIAN CARCINOMA ANTIGEN CA125-RELATED"/>
    <property type="match status" value="1"/>
</dbReference>
<dbReference type="CDD" id="cd02340">
    <property type="entry name" value="ZZ_NBR1_like"/>
    <property type="match status" value="1"/>
</dbReference>
<proteinExistence type="predicted"/>
<evidence type="ECO:0000313" key="8">
    <source>
        <dbReference type="EMBL" id="CEK82177.1"/>
    </source>
</evidence>
<accession>A0A0B7ANH3</accession>
<dbReference type="SUPFAM" id="SSF54277">
    <property type="entry name" value="CAD &amp; PB1 domains"/>
    <property type="match status" value="1"/>
</dbReference>
<evidence type="ECO:0000256" key="3">
    <source>
        <dbReference type="ARBA" id="ARBA00022833"/>
    </source>
</evidence>
<keyword evidence="3" id="KW-0862">Zinc</keyword>
<evidence type="ECO:0000256" key="5">
    <source>
        <dbReference type="SAM" id="MobiDB-lite"/>
    </source>
</evidence>
<evidence type="ECO:0008006" key="9">
    <source>
        <dbReference type="Google" id="ProtNLM"/>
    </source>
</evidence>
<name>A0A0B7ANH3_9EUPU</name>
<protein>
    <recommendedName>
        <fullName evidence="9">ZZ-type domain-containing protein</fullName>
    </recommendedName>
</protein>
<reference evidence="8" key="1">
    <citation type="submission" date="2014-12" db="EMBL/GenBank/DDBJ databases">
        <title>Insight into the proteome of Arion vulgaris.</title>
        <authorList>
            <person name="Aradska J."/>
            <person name="Bulat T."/>
            <person name="Smidak R."/>
            <person name="Sarate P."/>
            <person name="Gangsoo J."/>
            <person name="Sialana F."/>
            <person name="Bilban M."/>
            <person name="Lubec G."/>
        </authorList>
    </citation>
    <scope>NUCLEOTIDE SEQUENCE</scope>
    <source>
        <tissue evidence="8">Skin</tissue>
    </source>
</reference>
<evidence type="ECO:0000259" key="7">
    <source>
        <dbReference type="PROSITE" id="PS51745"/>
    </source>
</evidence>
<dbReference type="EMBL" id="HACG01035312">
    <property type="protein sequence ID" value="CEK82177.1"/>
    <property type="molecule type" value="Transcribed_RNA"/>
</dbReference>
<feature type="compositionally biased region" description="Basic and acidic residues" evidence="5">
    <location>
        <begin position="195"/>
        <end position="206"/>
    </location>
</feature>
<feature type="compositionally biased region" description="Basic residues" evidence="5">
    <location>
        <begin position="496"/>
        <end position="514"/>
    </location>
</feature>
<dbReference type="PROSITE" id="PS01357">
    <property type="entry name" value="ZF_ZZ_1"/>
    <property type="match status" value="1"/>
</dbReference>
<dbReference type="InterPro" id="IPR000270">
    <property type="entry name" value="PB1_dom"/>
</dbReference>
<dbReference type="SUPFAM" id="SSF57850">
    <property type="entry name" value="RING/U-box"/>
    <property type="match status" value="1"/>
</dbReference>
<dbReference type="PROSITE" id="PS51745">
    <property type="entry name" value="PB1"/>
    <property type="match status" value="1"/>
</dbReference>
<keyword evidence="2 4" id="KW-0863">Zinc-finger</keyword>
<feature type="compositionally biased region" description="Basic and acidic residues" evidence="5">
    <location>
        <begin position="515"/>
        <end position="563"/>
    </location>
</feature>
<dbReference type="InterPro" id="IPR053793">
    <property type="entry name" value="PB1-like"/>
</dbReference>
<feature type="region of interest" description="Disordered" evidence="5">
    <location>
        <begin position="830"/>
        <end position="864"/>
    </location>
</feature>
<dbReference type="PANTHER" id="PTHR20930:SF0">
    <property type="entry name" value="PROTEIN ILRUN"/>
    <property type="match status" value="1"/>
</dbReference>
<feature type="non-terminal residue" evidence="8">
    <location>
        <position position="931"/>
    </location>
</feature>
<dbReference type="Pfam" id="PF00564">
    <property type="entry name" value="PB1"/>
    <property type="match status" value="1"/>
</dbReference>
<organism evidence="8">
    <name type="scientific">Arion vulgaris</name>
    <dbReference type="NCBI Taxonomy" id="1028688"/>
    <lineage>
        <taxon>Eukaryota</taxon>
        <taxon>Metazoa</taxon>
        <taxon>Spiralia</taxon>
        <taxon>Lophotrochozoa</taxon>
        <taxon>Mollusca</taxon>
        <taxon>Gastropoda</taxon>
        <taxon>Heterobranchia</taxon>
        <taxon>Euthyneura</taxon>
        <taxon>Panpulmonata</taxon>
        <taxon>Eupulmonata</taxon>
        <taxon>Stylommatophora</taxon>
        <taxon>Helicina</taxon>
        <taxon>Arionoidea</taxon>
        <taxon>Arionidae</taxon>
        <taxon>Arion</taxon>
    </lineage>
</organism>
<evidence type="ECO:0000256" key="4">
    <source>
        <dbReference type="PROSITE-ProRule" id="PRU00228"/>
    </source>
</evidence>
<feature type="domain" description="ZZ-type" evidence="6">
    <location>
        <begin position="644"/>
        <end position="696"/>
    </location>
</feature>
<dbReference type="GO" id="GO:0008270">
    <property type="term" value="F:zinc ion binding"/>
    <property type="evidence" value="ECO:0007669"/>
    <property type="project" value="UniProtKB-KW"/>
</dbReference>
<feature type="domain" description="PB1" evidence="7">
    <location>
        <begin position="9"/>
        <end position="93"/>
    </location>
</feature>
<dbReference type="PROSITE" id="PS50135">
    <property type="entry name" value="ZF_ZZ_2"/>
    <property type="match status" value="1"/>
</dbReference>
<keyword evidence="1" id="KW-0479">Metal-binding</keyword>